<comment type="caution">
    <text evidence="2">The sequence shown here is derived from an EMBL/GenBank/DDBJ whole genome shotgun (WGS) entry which is preliminary data.</text>
</comment>
<evidence type="ECO:0000313" key="2">
    <source>
        <dbReference type="EMBL" id="KKB10669.1"/>
    </source>
</evidence>
<dbReference type="EMBL" id="JZEX01000140">
    <property type="protein sequence ID" value="KKB10669.1"/>
    <property type="molecule type" value="Genomic_DNA"/>
</dbReference>
<reference evidence="2 3" key="1">
    <citation type="submission" date="2015-03" db="EMBL/GenBank/DDBJ databases">
        <authorList>
            <person name="Hassan Y.I."/>
            <person name="Lepp D."/>
            <person name="Li X.-Z."/>
            <person name="Zhou T."/>
        </authorList>
    </citation>
    <scope>NUCLEOTIDE SEQUENCE [LARGE SCALE GENOMIC DNA]</scope>
    <source>
        <strain evidence="2 3">BD-c194</strain>
    </source>
</reference>
<accession>A0A0F5FP62</accession>
<dbReference type="RefSeq" id="WP_046109818.1">
    <property type="nucleotide sequence ID" value="NZ_JZEX01000140.1"/>
</dbReference>
<protein>
    <submittedName>
        <fullName evidence="2">Uncharacterized protein</fullName>
    </submittedName>
</protein>
<organism evidence="2 3">
    <name type="scientific">Devosia geojensis</name>
    <dbReference type="NCBI Taxonomy" id="443610"/>
    <lineage>
        <taxon>Bacteria</taxon>
        <taxon>Pseudomonadati</taxon>
        <taxon>Pseudomonadota</taxon>
        <taxon>Alphaproteobacteria</taxon>
        <taxon>Hyphomicrobiales</taxon>
        <taxon>Devosiaceae</taxon>
        <taxon>Devosia</taxon>
    </lineage>
</organism>
<dbReference type="Proteomes" id="UP000033632">
    <property type="component" value="Unassembled WGS sequence"/>
</dbReference>
<evidence type="ECO:0000313" key="3">
    <source>
        <dbReference type="Proteomes" id="UP000033632"/>
    </source>
</evidence>
<keyword evidence="1" id="KW-1133">Transmembrane helix</keyword>
<sequence>MPNFSETFRDFKASKTVLFWSCAGCIVATMVVGFTWGGWVTGGSAQERADGAAEQAVAQLAADICVNRYLASPDVRTNLTAFNAESVYRRSRVIEDGGWVTLADREKPISGAAKLCADQLAAVDLADLPTTPVADARAVPAVEATTVQ</sequence>
<evidence type="ECO:0000256" key="1">
    <source>
        <dbReference type="SAM" id="Phobius"/>
    </source>
</evidence>
<keyword evidence="1" id="KW-0472">Membrane</keyword>
<keyword evidence="1" id="KW-0812">Transmembrane</keyword>
<proteinExistence type="predicted"/>
<feature type="transmembrane region" description="Helical" evidence="1">
    <location>
        <begin position="17"/>
        <end position="39"/>
    </location>
</feature>
<dbReference type="PATRIC" id="fig|443610.3.peg.1663"/>
<name>A0A0F5FP62_9HYPH</name>
<gene>
    <name evidence="2" type="ORF">VE25_16840</name>
</gene>
<keyword evidence="3" id="KW-1185">Reference proteome</keyword>
<dbReference type="AlphaFoldDB" id="A0A0F5FP62"/>